<dbReference type="KEGG" id="axe:P40_11505"/>
<dbReference type="GO" id="GO:0003755">
    <property type="term" value="F:peptidyl-prolyl cis-trans isomerase activity"/>
    <property type="evidence" value="ECO:0007669"/>
    <property type="project" value="UniProtKB-UniRule"/>
</dbReference>
<dbReference type="PANTHER" id="PTHR43246">
    <property type="entry name" value="PEPTIDYL-PROLYL CIS-TRANS ISOMERASE CYP38, CHLOROPLASTIC"/>
    <property type="match status" value="1"/>
</dbReference>
<dbReference type="RefSeq" id="WP_022994961.1">
    <property type="nucleotide sequence ID" value="NZ_CBDDTQ010000005.1"/>
</dbReference>
<organism evidence="7 8">
    <name type="scientific">Alloalcanivorax xenomutans</name>
    <dbReference type="NCBI Taxonomy" id="1094342"/>
    <lineage>
        <taxon>Bacteria</taxon>
        <taxon>Pseudomonadati</taxon>
        <taxon>Pseudomonadota</taxon>
        <taxon>Gammaproteobacteria</taxon>
        <taxon>Oceanospirillales</taxon>
        <taxon>Alcanivoracaceae</taxon>
        <taxon>Alloalcanivorax</taxon>
    </lineage>
</organism>
<dbReference type="Gene3D" id="2.40.100.10">
    <property type="entry name" value="Cyclophilin-like"/>
    <property type="match status" value="1"/>
</dbReference>
<evidence type="ECO:0000256" key="1">
    <source>
        <dbReference type="ARBA" id="ARBA00007365"/>
    </source>
</evidence>
<dbReference type="InterPro" id="IPR044665">
    <property type="entry name" value="E_coli_cyclophilin_A-like"/>
</dbReference>
<dbReference type="Proteomes" id="UP001107961">
    <property type="component" value="Unassembled WGS sequence"/>
</dbReference>
<dbReference type="GeneID" id="94686948"/>
<keyword evidence="4" id="KW-0732">Signal</keyword>
<dbReference type="InterPro" id="IPR020892">
    <property type="entry name" value="Cyclophilin-type_PPIase_CS"/>
</dbReference>
<dbReference type="SUPFAM" id="SSF50891">
    <property type="entry name" value="Cyclophilin-like"/>
    <property type="match status" value="1"/>
</dbReference>
<dbReference type="PRINTS" id="PR00153">
    <property type="entry name" value="CSAPPISMRASE"/>
</dbReference>
<dbReference type="PROSITE" id="PS50072">
    <property type="entry name" value="CSA_PPIASE_2"/>
    <property type="match status" value="1"/>
</dbReference>
<evidence type="ECO:0000256" key="5">
    <source>
        <dbReference type="SAM" id="MobiDB-lite"/>
    </source>
</evidence>
<evidence type="ECO:0000313" key="7">
    <source>
        <dbReference type="EMBL" id="MCE7508609.1"/>
    </source>
</evidence>
<comment type="function">
    <text evidence="4">PPIases accelerate the folding of proteins. It catalyzes the cis-trans isomerization of proline imidic peptide bonds in oligopeptides.</text>
</comment>
<dbReference type="PROSITE" id="PS00170">
    <property type="entry name" value="CSA_PPIASE_1"/>
    <property type="match status" value="1"/>
</dbReference>
<keyword evidence="8" id="KW-1185">Reference proteome</keyword>
<keyword evidence="2 4" id="KW-0697">Rotamase</keyword>
<feature type="chain" id="PRO_5040533363" description="Peptidyl-prolyl cis-trans isomerase" evidence="4">
    <location>
        <begin position="19"/>
        <end position="196"/>
    </location>
</feature>
<dbReference type="EMBL" id="JAJVKT010000008">
    <property type="protein sequence ID" value="MCE7508609.1"/>
    <property type="molecule type" value="Genomic_DNA"/>
</dbReference>
<proteinExistence type="inferred from homology"/>
<evidence type="ECO:0000256" key="3">
    <source>
        <dbReference type="ARBA" id="ARBA00023235"/>
    </source>
</evidence>
<dbReference type="InterPro" id="IPR002130">
    <property type="entry name" value="Cyclophilin-type_PPIase_dom"/>
</dbReference>
<dbReference type="InterPro" id="IPR029000">
    <property type="entry name" value="Cyclophilin-like_dom_sf"/>
</dbReference>
<reference evidence="7" key="1">
    <citation type="submission" date="2022-01" db="EMBL/GenBank/DDBJ databases">
        <authorList>
            <person name="Karlyshev A.V."/>
            <person name="Jaspars M."/>
        </authorList>
    </citation>
    <scope>NUCLEOTIDE SEQUENCE</scope>
    <source>
        <strain evidence="7">AGSA3-2</strain>
    </source>
</reference>
<accession>A0A9Q3W4V9</accession>
<gene>
    <name evidence="7" type="ORF">LZG35_08165</name>
</gene>
<feature type="compositionally biased region" description="Basic and acidic residues" evidence="5">
    <location>
        <begin position="89"/>
        <end position="101"/>
    </location>
</feature>
<sequence>MRLLIALSALLISSLTWAANPQVRLQTSMGNITIELFPEQAPETVENILRYVDEGFYDGTVFHRVVPGFVIQGGGFDRDLQQKKTHAPIKNEADNGLKNERGTLSMARTSNPDSGTSQFFVNLKDNAMLDHTAPTPRGWGYAVFGKVVDGMDTVDRIAKVRTGVGRLNGAHSVRDVPSTPVIIERAVRLDEDGQAD</sequence>
<feature type="region of interest" description="Disordered" evidence="5">
    <location>
        <begin position="88"/>
        <end position="115"/>
    </location>
</feature>
<keyword evidence="3 4" id="KW-0413">Isomerase</keyword>
<dbReference type="AlphaFoldDB" id="A0A9Q3W4V9"/>
<comment type="similarity">
    <text evidence="1 4">Belongs to the cyclophilin-type PPIase family.</text>
</comment>
<evidence type="ECO:0000256" key="2">
    <source>
        <dbReference type="ARBA" id="ARBA00023110"/>
    </source>
</evidence>
<comment type="catalytic activity">
    <reaction evidence="4">
        <text>[protein]-peptidylproline (omega=180) = [protein]-peptidylproline (omega=0)</text>
        <dbReference type="Rhea" id="RHEA:16237"/>
        <dbReference type="Rhea" id="RHEA-COMP:10747"/>
        <dbReference type="Rhea" id="RHEA-COMP:10748"/>
        <dbReference type="ChEBI" id="CHEBI:83833"/>
        <dbReference type="ChEBI" id="CHEBI:83834"/>
        <dbReference type="EC" id="5.2.1.8"/>
    </reaction>
</comment>
<feature type="signal peptide" evidence="4">
    <location>
        <begin position="1"/>
        <end position="18"/>
    </location>
</feature>
<evidence type="ECO:0000313" key="8">
    <source>
        <dbReference type="Proteomes" id="UP001107961"/>
    </source>
</evidence>
<feature type="compositionally biased region" description="Polar residues" evidence="5">
    <location>
        <begin position="106"/>
        <end position="115"/>
    </location>
</feature>
<dbReference type="CDD" id="cd01920">
    <property type="entry name" value="cyclophilin_EcCYP_like"/>
    <property type="match status" value="1"/>
</dbReference>
<evidence type="ECO:0000256" key="4">
    <source>
        <dbReference type="RuleBase" id="RU363019"/>
    </source>
</evidence>
<evidence type="ECO:0000259" key="6">
    <source>
        <dbReference type="PROSITE" id="PS50072"/>
    </source>
</evidence>
<comment type="caution">
    <text evidence="7">The sequence shown here is derived from an EMBL/GenBank/DDBJ whole genome shotgun (WGS) entry which is preliminary data.</text>
</comment>
<feature type="domain" description="PPIase cyclophilin-type" evidence="6">
    <location>
        <begin position="26"/>
        <end position="188"/>
    </location>
</feature>
<dbReference type="EC" id="5.2.1.8" evidence="4"/>
<name>A0A9Q3W4V9_9GAMM</name>
<dbReference type="Pfam" id="PF00160">
    <property type="entry name" value="Pro_isomerase"/>
    <property type="match status" value="1"/>
</dbReference>
<dbReference type="GO" id="GO:0006457">
    <property type="term" value="P:protein folding"/>
    <property type="evidence" value="ECO:0007669"/>
    <property type="project" value="InterPro"/>
</dbReference>
<protein>
    <recommendedName>
        <fullName evidence="4">Peptidyl-prolyl cis-trans isomerase</fullName>
        <shortName evidence="4">PPIase</shortName>
        <ecNumber evidence="4">5.2.1.8</ecNumber>
    </recommendedName>
</protein>